<proteinExistence type="predicted"/>
<comment type="caution">
    <text evidence="2">The sequence shown here is derived from an EMBL/GenBank/DDBJ whole genome shotgun (WGS) entry which is preliminary data.</text>
</comment>
<dbReference type="AlphaFoldDB" id="A0A9W7VY06"/>
<reference evidence="2 3" key="1">
    <citation type="journal article" date="2018" name="IMA Fungus">
        <title>IMA Genome-F 10: Nine draft genome sequences of Claviceps purpurea s.lat., including C. arundinis, C. humidiphila, and C. cf. spartinae, pseudomolecules for the pitch canker pathogen Fusarium circinatum, draft genome of Davidsoniella eucalypti, Grosmannia galeiformis, Quambalaria eucalypti, and Teratosphaeria destructans.</title>
        <authorList>
            <person name="Wingfield B.D."/>
            <person name="Liu M."/>
            <person name="Nguyen H.D."/>
            <person name="Lane F.A."/>
            <person name="Morgan S.W."/>
            <person name="De Vos L."/>
            <person name="Wilken P.M."/>
            <person name="Duong T.A."/>
            <person name="Aylward J."/>
            <person name="Coetzee M.P."/>
            <person name="Dadej K."/>
            <person name="De Beer Z.W."/>
            <person name="Findlay W."/>
            <person name="Havenga M."/>
            <person name="Kolarik M."/>
            <person name="Menzies J.G."/>
            <person name="Naidoo K."/>
            <person name="Pochopski O."/>
            <person name="Shoukouhi P."/>
            <person name="Santana Q.C."/>
            <person name="Seifert K.A."/>
            <person name="Soal N."/>
            <person name="Steenkamp E.T."/>
            <person name="Tatham C.T."/>
            <person name="van der Nest M.A."/>
            <person name="Wingfield M.J."/>
        </authorList>
    </citation>
    <scope>NUCLEOTIDE SEQUENCE [LARGE SCALE GENOMIC DNA]</scope>
    <source>
        <strain evidence="2">CMW44962</strain>
    </source>
</reference>
<sequence length="129" mass="14766">MHPFEDGSTPRNQPRSSELYQSGFNPYITGHDVQLRYVLVCWRDMVRDGKWAVGVDEVMGGIEKWEEADAEGTWADYVLPQTLVSVRPPVGRDCFYDPQSGMRRPPVRSKPTDGRPRLSSVLRLLSLDW</sequence>
<keyword evidence="3" id="KW-1185">Reference proteome</keyword>
<dbReference type="Proteomes" id="UP001138500">
    <property type="component" value="Unassembled WGS sequence"/>
</dbReference>
<dbReference type="EMBL" id="RIBY02002522">
    <property type="protein sequence ID" value="KAH9810516.1"/>
    <property type="molecule type" value="Genomic_DNA"/>
</dbReference>
<accession>A0A9W7VY06</accession>
<reference evidence="2 3" key="2">
    <citation type="journal article" date="2021" name="Curr. Genet.">
        <title>Genetic response to nitrogen starvation in the aggressive Eucalyptus foliar pathogen Teratosphaeria destructans.</title>
        <authorList>
            <person name="Havenga M."/>
            <person name="Wingfield B.D."/>
            <person name="Wingfield M.J."/>
            <person name="Dreyer L.L."/>
            <person name="Roets F."/>
            <person name="Aylward J."/>
        </authorList>
    </citation>
    <scope>NUCLEOTIDE SEQUENCE [LARGE SCALE GENOMIC DNA]</scope>
    <source>
        <strain evidence="2">CMW44962</strain>
    </source>
</reference>
<evidence type="ECO:0000313" key="2">
    <source>
        <dbReference type="EMBL" id="KAH9810516.1"/>
    </source>
</evidence>
<evidence type="ECO:0000313" key="3">
    <source>
        <dbReference type="Proteomes" id="UP001138500"/>
    </source>
</evidence>
<name>A0A9W7VY06_9PEZI</name>
<evidence type="ECO:0000256" key="1">
    <source>
        <dbReference type="SAM" id="MobiDB-lite"/>
    </source>
</evidence>
<organism evidence="2 3">
    <name type="scientific">Teratosphaeria destructans</name>
    <dbReference type="NCBI Taxonomy" id="418781"/>
    <lineage>
        <taxon>Eukaryota</taxon>
        <taxon>Fungi</taxon>
        <taxon>Dikarya</taxon>
        <taxon>Ascomycota</taxon>
        <taxon>Pezizomycotina</taxon>
        <taxon>Dothideomycetes</taxon>
        <taxon>Dothideomycetidae</taxon>
        <taxon>Mycosphaerellales</taxon>
        <taxon>Teratosphaeriaceae</taxon>
        <taxon>Teratosphaeria</taxon>
    </lineage>
</organism>
<gene>
    <name evidence="2" type="ORF">Tdes44962_MAKER06050</name>
</gene>
<protein>
    <submittedName>
        <fullName evidence="2">Uncharacterized protein</fullName>
    </submittedName>
</protein>
<feature type="region of interest" description="Disordered" evidence="1">
    <location>
        <begin position="95"/>
        <end position="115"/>
    </location>
</feature>
<dbReference type="OrthoDB" id="3029470at2759"/>